<keyword evidence="4" id="KW-1185">Reference proteome</keyword>
<evidence type="ECO:0000313" key="3">
    <source>
        <dbReference type="EMBL" id="KAK6738590.1"/>
    </source>
</evidence>
<gene>
    <name evidence="3" type="primary">Necator_chrII.g8397</name>
    <name evidence="3" type="ORF">RB195_020603</name>
</gene>
<evidence type="ECO:0000256" key="2">
    <source>
        <dbReference type="SAM" id="Phobius"/>
    </source>
</evidence>
<name>A0ABR1CKV9_NECAM</name>
<feature type="compositionally biased region" description="Basic and acidic residues" evidence="1">
    <location>
        <begin position="111"/>
        <end position="125"/>
    </location>
</feature>
<dbReference type="EMBL" id="JAVFWL010000002">
    <property type="protein sequence ID" value="KAK6738590.1"/>
    <property type="molecule type" value="Genomic_DNA"/>
</dbReference>
<keyword evidence="2" id="KW-0472">Membrane</keyword>
<accession>A0ABR1CKV9</accession>
<sequence>MVVGALSIDNNNSSVSMYVKVKSAMLCLIGIYLFKRDTHVMATITVAIAHKGQTLLFSLFQESSRRWGILDAIFHRRRRDEITPEAWEFCSFVKFANSHEPPHKTKSPHRAYIDNRMDPCGERAAEGPQQDLLER</sequence>
<feature type="transmembrane region" description="Helical" evidence="2">
    <location>
        <begin position="15"/>
        <end position="34"/>
    </location>
</feature>
<dbReference type="Proteomes" id="UP001303046">
    <property type="component" value="Unassembled WGS sequence"/>
</dbReference>
<comment type="caution">
    <text evidence="3">The sequence shown here is derived from an EMBL/GenBank/DDBJ whole genome shotgun (WGS) entry which is preliminary data.</text>
</comment>
<evidence type="ECO:0000256" key="1">
    <source>
        <dbReference type="SAM" id="MobiDB-lite"/>
    </source>
</evidence>
<reference evidence="3 4" key="1">
    <citation type="submission" date="2023-08" db="EMBL/GenBank/DDBJ databases">
        <title>A Necator americanus chromosomal reference genome.</title>
        <authorList>
            <person name="Ilik V."/>
            <person name="Petrzelkova K.J."/>
            <person name="Pardy F."/>
            <person name="Fuh T."/>
            <person name="Niatou-Singa F.S."/>
            <person name="Gouil Q."/>
            <person name="Baker L."/>
            <person name="Ritchie M.E."/>
            <person name="Jex A.R."/>
            <person name="Gazzola D."/>
            <person name="Li H."/>
            <person name="Toshio Fujiwara R."/>
            <person name="Zhan B."/>
            <person name="Aroian R.V."/>
            <person name="Pafco B."/>
            <person name="Schwarz E.M."/>
        </authorList>
    </citation>
    <scope>NUCLEOTIDE SEQUENCE [LARGE SCALE GENOMIC DNA]</scope>
    <source>
        <strain evidence="3 4">Aroian</strain>
        <tissue evidence="3">Whole animal</tissue>
    </source>
</reference>
<organism evidence="3 4">
    <name type="scientific">Necator americanus</name>
    <name type="common">Human hookworm</name>
    <dbReference type="NCBI Taxonomy" id="51031"/>
    <lineage>
        <taxon>Eukaryota</taxon>
        <taxon>Metazoa</taxon>
        <taxon>Ecdysozoa</taxon>
        <taxon>Nematoda</taxon>
        <taxon>Chromadorea</taxon>
        <taxon>Rhabditida</taxon>
        <taxon>Rhabditina</taxon>
        <taxon>Rhabditomorpha</taxon>
        <taxon>Strongyloidea</taxon>
        <taxon>Ancylostomatidae</taxon>
        <taxon>Bunostominae</taxon>
        <taxon>Necator</taxon>
    </lineage>
</organism>
<keyword evidence="2" id="KW-1133">Transmembrane helix</keyword>
<keyword evidence="2" id="KW-0812">Transmembrane</keyword>
<proteinExistence type="predicted"/>
<protein>
    <submittedName>
        <fullName evidence="3">Uncharacterized protein</fullName>
    </submittedName>
</protein>
<evidence type="ECO:0000313" key="4">
    <source>
        <dbReference type="Proteomes" id="UP001303046"/>
    </source>
</evidence>
<feature type="region of interest" description="Disordered" evidence="1">
    <location>
        <begin position="99"/>
        <end position="135"/>
    </location>
</feature>